<keyword evidence="4" id="KW-1185">Reference proteome</keyword>
<proteinExistence type="predicted"/>
<dbReference type="Proteomes" id="UP000250025">
    <property type="component" value="Chromosome"/>
</dbReference>
<dbReference type="EMBL" id="CP021323">
    <property type="protein sequence ID" value="ARS51728.1"/>
    <property type="molecule type" value="Genomic_DNA"/>
</dbReference>
<feature type="compositionally biased region" description="Polar residues" evidence="1">
    <location>
        <begin position="33"/>
        <end position="44"/>
    </location>
</feature>
<feature type="compositionally biased region" description="Polar residues" evidence="1">
    <location>
        <begin position="94"/>
        <end position="103"/>
    </location>
</feature>
<keyword evidence="2" id="KW-0732">Signal</keyword>
<name>A0A2Z2H3M2_9GAMM</name>
<sequence>MKKLIATVFCAAFVLPAMSAMASSEATHDSADVTHTGQTNSGSAQMEDMQGMSDSNQGSMDNANVENADVTHTGQTKSGSAQMSDMKGMDDSTHGSMDSTSVENADETMTGRQGHSAQMESTEPMQDGDKTEHGASPSSN</sequence>
<feature type="compositionally biased region" description="Polar residues" evidence="1">
    <location>
        <begin position="110"/>
        <end position="124"/>
    </location>
</feature>
<dbReference type="AlphaFoldDB" id="A0A2Z2H3M2"/>
<feature type="compositionally biased region" description="Polar residues" evidence="1">
    <location>
        <begin position="52"/>
        <end position="83"/>
    </location>
</feature>
<reference evidence="3 4" key="1">
    <citation type="journal article" date="2017" name="Int. J. Syst. Evol. Microbiol.">
        <title>Kushneria konosiri sp. nov., isolated from the Korean salt-fermented seafood Daemi-jeot.</title>
        <authorList>
            <person name="Yun J.H."/>
            <person name="Park S.K."/>
            <person name="Lee J.Y."/>
            <person name="Jung M.J."/>
            <person name="Bae J.W."/>
        </authorList>
    </citation>
    <scope>NUCLEOTIDE SEQUENCE [LARGE SCALE GENOMIC DNA]</scope>
    <source>
        <strain evidence="3 4">X49</strain>
    </source>
</reference>
<dbReference type="RefSeq" id="WP_086620436.1">
    <property type="nucleotide sequence ID" value="NZ_CP021323.1"/>
</dbReference>
<accession>A0A2Z2H3M2</accession>
<gene>
    <name evidence="3" type="ORF">B9G99_01495</name>
</gene>
<feature type="chain" id="PRO_5016436088" description="Pentapeptide MXKDX repeat protein" evidence="2">
    <location>
        <begin position="23"/>
        <end position="140"/>
    </location>
</feature>
<evidence type="ECO:0000256" key="2">
    <source>
        <dbReference type="SAM" id="SignalP"/>
    </source>
</evidence>
<feature type="signal peptide" evidence="2">
    <location>
        <begin position="1"/>
        <end position="22"/>
    </location>
</feature>
<dbReference type="OrthoDB" id="6184238at2"/>
<feature type="region of interest" description="Disordered" evidence="1">
    <location>
        <begin position="28"/>
        <end position="140"/>
    </location>
</feature>
<dbReference type="KEGG" id="kus:B9G99_01495"/>
<evidence type="ECO:0008006" key="5">
    <source>
        <dbReference type="Google" id="ProtNLM"/>
    </source>
</evidence>
<evidence type="ECO:0000256" key="1">
    <source>
        <dbReference type="SAM" id="MobiDB-lite"/>
    </source>
</evidence>
<organism evidence="3 4">
    <name type="scientific">Kushneria konosiri</name>
    <dbReference type="NCBI Taxonomy" id="698828"/>
    <lineage>
        <taxon>Bacteria</taxon>
        <taxon>Pseudomonadati</taxon>
        <taxon>Pseudomonadota</taxon>
        <taxon>Gammaproteobacteria</taxon>
        <taxon>Oceanospirillales</taxon>
        <taxon>Halomonadaceae</taxon>
        <taxon>Kushneria</taxon>
    </lineage>
</organism>
<evidence type="ECO:0000313" key="3">
    <source>
        <dbReference type="EMBL" id="ARS51728.1"/>
    </source>
</evidence>
<evidence type="ECO:0000313" key="4">
    <source>
        <dbReference type="Proteomes" id="UP000250025"/>
    </source>
</evidence>
<protein>
    <recommendedName>
        <fullName evidence="5">Pentapeptide MXKDX repeat protein</fullName>
    </recommendedName>
</protein>